<organism evidence="2 3">
    <name type="scientific">Maricaulis maris (strain MCS10)</name>
    <name type="common">Caulobacter maris</name>
    <dbReference type="NCBI Taxonomy" id="394221"/>
    <lineage>
        <taxon>Bacteria</taxon>
        <taxon>Pseudomonadati</taxon>
        <taxon>Pseudomonadota</taxon>
        <taxon>Alphaproteobacteria</taxon>
        <taxon>Maricaulales</taxon>
        <taxon>Maricaulaceae</taxon>
        <taxon>Maricaulis</taxon>
    </lineage>
</organism>
<dbReference type="HOGENOM" id="CLU_1085184_0_0_5"/>
<keyword evidence="1" id="KW-0732">Signal</keyword>
<evidence type="ECO:0000313" key="3">
    <source>
        <dbReference type="Proteomes" id="UP000001964"/>
    </source>
</evidence>
<evidence type="ECO:0000313" key="2">
    <source>
        <dbReference type="EMBL" id="ABI66017.1"/>
    </source>
</evidence>
<dbReference type="KEGG" id="mmr:Mmar10_1725"/>
<gene>
    <name evidence="2" type="ordered locus">Mmar10_1725</name>
</gene>
<name>Q0ANX0_MARMM</name>
<keyword evidence="3" id="KW-1185">Reference proteome</keyword>
<proteinExistence type="predicted"/>
<sequence length="241" mass="26569" precursor="true">MIRIVTLLSAVTLFAVPLAHAQNASSLHPVLETALSRPSITVDERDWRFIVTMTNEDGAMVGQFDGTRPEGARWELVSPTLDELSDMQAGMWTGLQEPDDDDEDSGLFFSADDSDIAPGSLELAEETADHLVFSFRPDFEGEEAAMAEHVRGALTVAREDASVTRLRMWAPESFKPHFAVRLTQFDMVQEYTAIDGLPAPVLTHLRQSISGRAAFQSFDQSFELAFSEIEFLGGAVDVEVD</sequence>
<dbReference type="RefSeq" id="WP_011643663.1">
    <property type="nucleotide sequence ID" value="NC_008347.1"/>
</dbReference>
<evidence type="ECO:0000256" key="1">
    <source>
        <dbReference type="SAM" id="SignalP"/>
    </source>
</evidence>
<dbReference type="EMBL" id="CP000449">
    <property type="protein sequence ID" value="ABI66017.1"/>
    <property type="molecule type" value="Genomic_DNA"/>
</dbReference>
<dbReference type="eggNOG" id="ENOG50328US">
    <property type="taxonomic scope" value="Bacteria"/>
</dbReference>
<feature type="chain" id="PRO_5004168586" evidence="1">
    <location>
        <begin position="22"/>
        <end position="241"/>
    </location>
</feature>
<reference evidence="2 3" key="1">
    <citation type="submission" date="2006-08" db="EMBL/GenBank/DDBJ databases">
        <title>Complete sequence of Maricaulis maris MCS10.</title>
        <authorList>
            <consortium name="US DOE Joint Genome Institute"/>
            <person name="Copeland A."/>
            <person name="Lucas S."/>
            <person name="Lapidus A."/>
            <person name="Barry K."/>
            <person name="Detter J.C."/>
            <person name="Glavina del Rio T."/>
            <person name="Hammon N."/>
            <person name="Israni S."/>
            <person name="Dalin E."/>
            <person name="Tice H."/>
            <person name="Pitluck S."/>
            <person name="Saunders E."/>
            <person name="Brettin T."/>
            <person name="Bruce D."/>
            <person name="Han C."/>
            <person name="Tapia R."/>
            <person name="Gilna P."/>
            <person name="Schmutz J."/>
            <person name="Larimer F."/>
            <person name="Land M."/>
            <person name="Hauser L."/>
            <person name="Kyrpides N."/>
            <person name="Mikhailova N."/>
            <person name="Viollier P."/>
            <person name="Stephens C."/>
            <person name="Richardson P."/>
        </authorList>
    </citation>
    <scope>NUCLEOTIDE SEQUENCE [LARGE SCALE GENOMIC DNA]</scope>
    <source>
        <strain evidence="2 3">MCS10</strain>
    </source>
</reference>
<dbReference type="Proteomes" id="UP000001964">
    <property type="component" value="Chromosome"/>
</dbReference>
<protein>
    <submittedName>
        <fullName evidence="2">Uncharacterized protein</fullName>
    </submittedName>
</protein>
<accession>Q0ANX0</accession>
<dbReference type="OrthoDB" id="7630083at2"/>
<feature type="signal peptide" evidence="1">
    <location>
        <begin position="1"/>
        <end position="21"/>
    </location>
</feature>
<dbReference type="AlphaFoldDB" id="Q0ANX0"/>